<organism evidence="2 3">
    <name type="scientific">Streptomyces bingchenggensis (strain BCW-1)</name>
    <dbReference type="NCBI Taxonomy" id="749414"/>
    <lineage>
        <taxon>Bacteria</taxon>
        <taxon>Bacillati</taxon>
        <taxon>Actinomycetota</taxon>
        <taxon>Actinomycetes</taxon>
        <taxon>Kitasatosporales</taxon>
        <taxon>Streptomycetaceae</taxon>
        <taxon>Streptomyces</taxon>
    </lineage>
</organism>
<accession>D7BW91</accession>
<dbReference type="InterPro" id="IPR025242">
    <property type="entry name" value="DUF4193"/>
</dbReference>
<dbReference type="HOGENOM" id="CLU_151863_0_0_11"/>
<dbReference type="eggNOG" id="ENOG50321VM">
    <property type="taxonomic scope" value="Bacteria"/>
</dbReference>
<name>D7BW91_STRBB</name>
<evidence type="ECO:0000256" key="1">
    <source>
        <dbReference type="SAM" id="MobiDB-lite"/>
    </source>
</evidence>
<dbReference type="PATRIC" id="fig|749414.3.peg.8934"/>
<protein>
    <recommendedName>
        <fullName evidence="4">dUTPase</fullName>
    </recommendedName>
</protein>
<gene>
    <name evidence="2" type="ordered locus">SBI_08683</name>
</gene>
<feature type="region of interest" description="Disordered" evidence="1">
    <location>
        <begin position="1"/>
        <end position="21"/>
    </location>
</feature>
<dbReference type="KEGG" id="sbh:SBI_08683"/>
<evidence type="ECO:0000313" key="2">
    <source>
        <dbReference type="EMBL" id="ADI11801.1"/>
    </source>
</evidence>
<dbReference type="Proteomes" id="UP000000377">
    <property type="component" value="Chromosome"/>
</dbReference>
<dbReference type="Pfam" id="PF13834">
    <property type="entry name" value="DUF4193"/>
    <property type="match status" value="1"/>
</dbReference>
<evidence type="ECO:0008006" key="4">
    <source>
        <dbReference type="Google" id="ProtNLM"/>
    </source>
</evidence>
<sequence length="99" mass="10672">MATDFDAPRNNDGVSSDSIEELKTRRNVNSASVVDIDEFEAAEGLELPGADLSGEELAVRVLPQLEDEFICASCFLVYHRGQLASGSGAPSICRDCDYT</sequence>
<dbReference type="AlphaFoldDB" id="D7BW91"/>
<evidence type="ECO:0000313" key="3">
    <source>
        <dbReference type="Proteomes" id="UP000000377"/>
    </source>
</evidence>
<dbReference type="RefSeq" id="WP_014181250.1">
    <property type="nucleotide sequence ID" value="NC_016582.1"/>
</dbReference>
<keyword evidence="3" id="KW-1185">Reference proteome</keyword>
<reference evidence="2 3" key="1">
    <citation type="journal article" date="2010" name="J. Bacteriol.">
        <title>Genome sequence of the milbemycin-producing bacterium Streptomyces bingchenggensis.</title>
        <authorList>
            <person name="Wang X.J."/>
            <person name="Yan Y.J."/>
            <person name="Zhang B."/>
            <person name="An J."/>
            <person name="Wang J.J."/>
            <person name="Tian J."/>
            <person name="Jiang L."/>
            <person name="Chen Y.H."/>
            <person name="Huang S.X."/>
            <person name="Yin M."/>
            <person name="Zhang J."/>
            <person name="Gao A.L."/>
            <person name="Liu C.X."/>
            <person name="Zhu Z.X."/>
            <person name="Xiang W.S."/>
        </authorList>
    </citation>
    <scope>NUCLEOTIDE SEQUENCE [LARGE SCALE GENOMIC DNA]</scope>
    <source>
        <strain evidence="2 3">BCW-1</strain>
    </source>
</reference>
<dbReference type="EMBL" id="CP002047">
    <property type="protein sequence ID" value="ADI11801.1"/>
    <property type="molecule type" value="Genomic_DNA"/>
</dbReference>
<proteinExistence type="predicted"/>
<dbReference type="STRING" id="749414.SBI_08683"/>